<protein>
    <recommendedName>
        <fullName evidence="1">Putative restriction endonuclease domain-containing protein</fullName>
    </recommendedName>
</protein>
<dbReference type="PANTHER" id="PTHR36558:SF1">
    <property type="entry name" value="RESTRICTION ENDONUCLEASE DOMAIN-CONTAINING PROTEIN-RELATED"/>
    <property type="match status" value="1"/>
</dbReference>
<dbReference type="InterPro" id="IPR011335">
    <property type="entry name" value="Restrct_endonuc-II-like"/>
</dbReference>
<dbReference type="RefSeq" id="WP_215236021.1">
    <property type="nucleotide sequence ID" value="NZ_CAJRAU010000008.1"/>
</dbReference>
<dbReference type="Proteomes" id="UP000679725">
    <property type="component" value="Unassembled WGS sequence"/>
</dbReference>
<dbReference type="InterPro" id="IPR008538">
    <property type="entry name" value="Uma2"/>
</dbReference>
<dbReference type="InterPro" id="IPR012296">
    <property type="entry name" value="Nuclease_put_TT1808"/>
</dbReference>
<evidence type="ECO:0000313" key="2">
    <source>
        <dbReference type="EMBL" id="CAG5073277.1"/>
    </source>
</evidence>
<comment type="caution">
    <text evidence="2">The sequence shown here is derived from an EMBL/GenBank/DDBJ whole genome shotgun (WGS) entry which is preliminary data.</text>
</comment>
<accession>A0ABM8UXK2</accession>
<reference evidence="2 3" key="1">
    <citation type="submission" date="2021-04" db="EMBL/GenBank/DDBJ databases">
        <authorList>
            <person name="Rodrigo-Torres L."/>
            <person name="Arahal R. D."/>
            <person name="Lucena T."/>
        </authorList>
    </citation>
    <scope>NUCLEOTIDE SEQUENCE [LARGE SCALE GENOMIC DNA]</scope>
    <source>
        <strain evidence="2 3">CECT 9623</strain>
    </source>
</reference>
<dbReference type="PANTHER" id="PTHR36558">
    <property type="entry name" value="GLR1098 PROTEIN"/>
    <property type="match status" value="1"/>
</dbReference>
<evidence type="ECO:0000313" key="3">
    <source>
        <dbReference type="Proteomes" id="UP000679725"/>
    </source>
</evidence>
<dbReference type="SUPFAM" id="SSF52980">
    <property type="entry name" value="Restriction endonuclease-like"/>
    <property type="match status" value="1"/>
</dbReference>
<gene>
    <name evidence="2" type="ORF">DYBT9623_04758</name>
</gene>
<dbReference type="EMBL" id="CAJRAU010000008">
    <property type="protein sequence ID" value="CAG5073277.1"/>
    <property type="molecule type" value="Genomic_DNA"/>
</dbReference>
<evidence type="ECO:0000259" key="1">
    <source>
        <dbReference type="Pfam" id="PF05685"/>
    </source>
</evidence>
<dbReference type="Pfam" id="PF05685">
    <property type="entry name" value="Uma2"/>
    <property type="match status" value="1"/>
</dbReference>
<feature type="domain" description="Putative restriction endonuclease" evidence="1">
    <location>
        <begin position="14"/>
        <end position="175"/>
    </location>
</feature>
<dbReference type="CDD" id="cd06260">
    <property type="entry name" value="DUF820-like"/>
    <property type="match status" value="1"/>
</dbReference>
<dbReference type="Gene3D" id="3.90.1570.10">
    <property type="entry name" value="tt1808, chain A"/>
    <property type="match status" value="1"/>
</dbReference>
<name>A0ABM8UXK2_9BACT</name>
<organism evidence="2 3">
    <name type="scientific">Dyadobacter linearis</name>
    <dbReference type="NCBI Taxonomy" id="2823330"/>
    <lineage>
        <taxon>Bacteria</taxon>
        <taxon>Pseudomonadati</taxon>
        <taxon>Bacteroidota</taxon>
        <taxon>Cytophagia</taxon>
        <taxon>Cytophagales</taxon>
        <taxon>Spirosomataceae</taxon>
        <taxon>Dyadobacter</taxon>
    </lineage>
</organism>
<sequence>MGFALMVEPKYTISEYLKLEEESEIRHEYYDGEVFAMAGTLMNHNRIVGKLRAIFEKRFQPDGCDVFTENIKTEVTPDLCYAYPDLILTCAADDRDGIYLVKHPTILVEVLSKTSISKDKGFKLRMYRQIPSLQHYLLVSQNEFYVELYSRSIHNNLWNYQNFEDPADKIVFEALKFEILMSTIYENIKFLDKEETTLPGD</sequence>
<keyword evidence="3" id="KW-1185">Reference proteome</keyword>
<proteinExistence type="predicted"/>